<feature type="region of interest" description="Disordered" evidence="1">
    <location>
        <begin position="1"/>
        <end position="88"/>
    </location>
</feature>
<proteinExistence type="predicted"/>
<evidence type="ECO:0000313" key="3">
    <source>
        <dbReference type="Proteomes" id="UP000576603"/>
    </source>
</evidence>
<comment type="caution">
    <text evidence="2">The sequence shown here is derived from an EMBL/GenBank/DDBJ whole genome shotgun (WGS) entry which is preliminary data.</text>
</comment>
<organism evidence="2 3">
    <name type="scientific">Xanthomonas euvesicatoria</name>
    <dbReference type="NCBI Taxonomy" id="456327"/>
    <lineage>
        <taxon>Bacteria</taxon>
        <taxon>Pseudomonadati</taxon>
        <taxon>Pseudomonadota</taxon>
        <taxon>Gammaproteobacteria</taxon>
        <taxon>Lysobacterales</taxon>
        <taxon>Lysobacteraceae</taxon>
        <taxon>Xanthomonas</taxon>
    </lineage>
</organism>
<evidence type="ECO:0000256" key="1">
    <source>
        <dbReference type="SAM" id="MobiDB-lite"/>
    </source>
</evidence>
<accession>A0AAW3U6V4</accession>
<reference evidence="2 3" key="1">
    <citation type="submission" date="2020-08" db="EMBL/GenBank/DDBJ databases">
        <title>Studying the diversity of plant-associated saprophytic bacteria and their role in host health and plant-pathogen interactions.</title>
        <authorList>
            <person name="Potnis N."/>
        </authorList>
    </citation>
    <scope>NUCLEOTIDE SEQUENCE [LARGE SCALE GENOMIC DNA]</scope>
    <source>
        <strain evidence="2 3">CFBP 7922</strain>
    </source>
</reference>
<evidence type="ECO:0000313" key="2">
    <source>
        <dbReference type="EMBL" id="MBB4724662.1"/>
    </source>
</evidence>
<dbReference type="AlphaFoldDB" id="A0AAW3U6V4"/>
<protein>
    <submittedName>
        <fullName evidence="2">Uncharacterized protein</fullName>
    </submittedName>
</protein>
<dbReference type="Proteomes" id="UP000576603">
    <property type="component" value="Unassembled WGS sequence"/>
</dbReference>
<gene>
    <name evidence="2" type="ORF">FHY32_003031</name>
</gene>
<dbReference type="EMBL" id="JACHNL010000006">
    <property type="protein sequence ID" value="MBB4724662.1"/>
    <property type="molecule type" value="Genomic_DNA"/>
</dbReference>
<feature type="compositionally biased region" description="Polar residues" evidence="1">
    <location>
        <begin position="60"/>
        <end position="76"/>
    </location>
</feature>
<name>A0AAW3U6V4_XANEU</name>
<sequence length="115" mass="11985">MATKLANGPTSDACPNRLTVNGSRPTVATVCADRKPRTMARSSEGRHQTSHATPAKLSQKPATSTLSGSHSNTANKASERTCAVEARRRSTLARATTAIINTVRTVGSARPANSA</sequence>